<proteinExistence type="predicted"/>
<protein>
    <recommendedName>
        <fullName evidence="4">DUF742 domain-containing protein</fullName>
    </recommendedName>
</protein>
<accession>A0A7W7CL78</accession>
<dbReference type="PANTHER" id="PTHR36221:SF1">
    <property type="entry name" value="DUF742 DOMAIN-CONTAINING PROTEIN"/>
    <property type="match status" value="1"/>
</dbReference>
<gene>
    <name evidence="2" type="ORF">HNR67_007974</name>
</gene>
<dbReference type="Proteomes" id="UP000533598">
    <property type="component" value="Unassembled WGS sequence"/>
</dbReference>
<reference evidence="2 3" key="1">
    <citation type="submission" date="2020-08" db="EMBL/GenBank/DDBJ databases">
        <title>Sequencing the genomes of 1000 actinobacteria strains.</title>
        <authorList>
            <person name="Klenk H.-P."/>
        </authorList>
    </citation>
    <scope>NUCLEOTIDE SEQUENCE [LARGE SCALE GENOMIC DNA]</scope>
    <source>
        <strain evidence="2 3">DSM 44230</strain>
    </source>
</reference>
<dbReference type="PANTHER" id="PTHR36221">
    <property type="entry name" value="DUF742 DOMAIN-CONTAINING PROTEIN"/>
    <property type="match status" value="1"/>
</dbReference>
<dbReference type="EMBL" id="JACHMH010000001">
    <property type="protein sequence ID" value="MBB4681856.1"/>
    <property type="molecule type" value="Genomic_DNA"/>
</dbReference>
<evidence type="ECO:0000256" key="1">
    <source>
        <dbReference type="SAM" id="MobiDB-lite"/>
    </source>
</evidence>
<dbReference type="RefSeq" id="WP_185008740.1">
    <property type="nucleotide sequence ID" value="NZ_BAAAUI010000058.1"/>
</dbReference>
<organism evidence="2 3">
    <name type="scientific">Crossiella cryophila</name>
    <dbReference type="NCBI Taxonomy" id="43355"/>
    <lineage>
        <taxon>Bacteria</taxon>
        <taxon>Bacillati</taxon>
        <taxon>Actinomycetota</taxon>
        <taxon>Actinomycetes</taxon>
        <taxon>Pseudonocardiales</taxon>
        <taxon>Pseudonocardiaceae</taxon>
        <taxon>Crossiella</taxon>
    </lineage>
</organism>
<evidence type="ECO:0000313" key="2">
    <source>
        <dbReference type="EMBL" id="MBB4681856.1"/>
    </source>
</evidence>
<sequence length="149" mass="16215">MSDAPRLPDPRMIPAAQPRSWFDPIHGDQPQNQPPPVRADSSVEDTFVRPFIVTGGRTRPLHDGLRVDTMVGAAPAALSAPLAFERRRIIELCQTPRSVAEIAALLTVPVGVAQVLIADLVTGGLLSLKERAELPVHVIERIRDLVRAL</sequence>
<evidence type="ECO:0008006" key="4">
    <source>
        <dbReference type="Google" id="ProtNLM"/>
    </source>
</evidence>
<dbReference type="AlphaFoldDB" id="A0A7W7CL78"/>
<feature type="region of interest" description="Disordered" evidence="1">
    <location>
        <begin position="1"/>
        <end position="41"/>
    </location>
</feature>
<evidence type="ECO:0000313" key="3">
    <source>
        <dbReference type="Proteomes" id="UP000533598"/>
    </source>
</evidence>
<keyword evidence="3" id="KW-1185">Reference proteome</keyword>
<dbReference type="InterPro" id="IPR007995">
    <property type="entry name" value="DUF742"/>
</dbReference>
<comment type="caution">
    <text evidence="2">The sequence shown here is derived from an EMBL/GenBank/DDBJ whole genome shotgun (WGS) entry which is preliminary data.</text>
</comment>
<name>A0A7W7CL78_9PSEU</name>
<dbReference type="Pfam" id="PF05331">
    <property type="entry name" value="DUF742"/>
    <property type="match status" value="1"/>
</dbReference>